<dbReference type="EMBL" id="NBNE01022293">
    <property type="protein sequence ID" value="OWY90661.1"/>
    <property type="molecule type" value="Genomic_DNA"/>
</dbReference>
<gene>
    <name evidence="1" type="ORF">PHMEG_00041118</name>
</gene>
<name>A0A225UCI5_9STRA</name>
<evidence type="ECO:0000313" key="2">
    <source>
        <dbReference type="Proteomes" id="UP000198211"/>
    </source>
</evidence>
<sequence length="231" mass="25225">MVVESCGITKLVHERVLRRVGRAEEPLRAYRGILDSVSGHSIQVRGVIDLPVTLGPKRRHYRSCEPSPRGCDFGNGYIESFQGCDRLGRASVDSDKSGEVVPLGDSRIEECYGTDIETTVKLAPDKQAIVRANVKGREDPNSTVLIEGLAGGDGSLRVARTLCTVLDGQVVVEICGEVGEHFIAQRCIACPERIRTRSRLGSTRLGLKTSSSPGWRVPYRSSDLQIGYTEI</sequence>
<evidence type="ECO:0000313" key="1">
    <source>
        <dbReference type="EMBL" id="OWY90661.1"/>
    </source>
</evidence>
<protein>
    <submittedName>
        <fullName evidence="1">Uncharacterized protein</fullName>
    </submittedName>
</protein>
<dbReference type="Proteomes" id="UP000198211">
    <property type="component" value="Unassembled WGS sequence"/>
</dbReference>
<dbReference type="AlphaFoldDB" id="A0A225UCI5"/>
<organism evidence="1 2">
    <name type="scientific">Phytophthora megakarya</name>
    <dbReference type="NCBI Taxonomy" id="4795"/>
    <lineage>
        <taxon>Eukaryota</taxon>
        <taxon>Sar</taxon>
        <taxon>Stramenopiles</taxon>
        <taxon>Oomycota</taxon>
        <taxon>Peronosporomycetes</taxon>
        <taxon>Peronosporales</taxon>
        <taxon>Peronosporaceae</taxon>
        <taxon>Phytophthora</taxon>
    </lineage>
</organism>
<dbReference type="OrthoDB" id="121224at2759"/>
<comment type="caution">
    <text evidence="1">The sequence shown here is derived from an EMBL/GenBank/DDBJ whole genome shotgun (WGS) entry which is preliminary data.</text>
</comment>
<keyword evidence="2" id="KW-1185">Reference proteome</keyword>
<proteinExistence type="predicted"/>
<reference evidence="2" key="1">
    <citation type="submission" date="2017-03" db="EMBL/GenBank/DDBJ databases">
        <title>Phytopthora megakarya and P. palmivora, two closely related causual agents of cacao black pod achieved similar genome size and gene model numbers by different mechanisms.</title>
        <authorList>
            <person name="Ali S."/>
            <person name="Shao J."/>
            <person name="Larry D.J."/>
            <person name="Kronmiller B."/>
            <person name="Shen D."/>
            <person name="Strem M.D."/>
            <person name="Melnick R.L."/>
            <person name="Guiltinan M.J."/>
            <person name="Tyler B.M."/>
            <person name="Meinhardt L.W."/>
            <person name="Bailey B.A."/>
        </authorList>
    </citation>
    <scope>NUCLEOTIDE SEQUENCE [LARGE SCALE GENOMIC DNA]</scope>
    <source>
        <strain evidence="2">zdho120</strain>
    </source>
</reference>
<accession>A0A225UCI5</accession>